<evidence type="ECO:0000256" key="2">
    <source>
        <dbReference type="ARBA" id="ARBA00005466"/>
    </source>
</evidence>
<dbReference type="RefSeq" id="WP_179750995.1">
    <property type="nucleotide sequence ID" value="NZ_BAAAGN010000005.1"/>
</dbReference>
<evidence type="ECO:0000256" key="4">
    <source>
        <dbReference type="ARBA" id="ARBA00022827"/>
    </source>
</evidence>
<dbReference type="InterPro" id="IPR012349">
    <property type="entry name" value="Split_barrel_FMN-bd"/>
</dbReference>
<dbReference type="Gene3D" id="2.30.110.10">
    <property type="entry name" value="Electron Transport, Fmn-binding Protein, Chain A"/>
    <property type="match status" value="1"/>
</dbReference>
<dbReference type="GO" id="GO:0016491">
    <property type="term" value="F:oxidoreductase activity"/>
    <property type="evidence" value="ECO:0007669"/>
    <property type="project" value="UniProtKB-KW"/>
</dbReference>
<dbReference type="AlphaFoldDB" id="A0A7Y9J0E6"/>
<comment type="cofactor">
    <cofactor evidence="1">
        <name>FAD</name>
        <dbReference type="ChEBI" id="CHEBI:57692"/>
    </cofactor>
</comment>
<evidence type="ECO:0000256" key="3">
    <source>
        <dbReference type="ARBA" id="ARBA00022630"/>
    </source>
</evidence>
<keyword evidence="5" id="KW-0560">Oxidoreductase</keyword>
<dbReference type="InterPro" id="IPR050416">
    <property type="entry name" value="FAD-linked_Oxidoreductase"/>
</dbReference>
<keyword evidence="3" id="KW-0285">Flavoprotein</keyword>
<dbReference type="Pfam" id="PF04075">
    <property type="entry name" value="F420H2_quin_red"/>
    <property type="match status" value="1"/>
</dbReference>
<dbReference type="Gene3D" id="3.30.43.10">
    <property type="entry name" value="Uridine Diphospho-n-acetylenolpyruvylglucosamine Reductase, domain 2"/>
    <property type="match status" value="1"/>
</dbReference>
<accession>A0A7Y9J0E6</accession>
<dbReference type="InterPro" id="IPR016169">
    <property type="entry name" value="FAD-bd_PCMH_sub2"/>
</dbReference>
<dbReference type="InterPro" id="IPR016167">
    <property type="entry name" value="FAD-bd_PCMH_sub1"/>
</dbReference>
<dbReference type="Gene3D" id="3.40.462.20">
    <property type="match status" value="1"/>
</dbReference>
<dbReference type="InterPro" id="IPR036318">
    <property type="entry name" value="FAD-bd_PCMH-like_sf"/>
</dbReference>
<dbReference type="GO" id="GO:0071949">
    <property type="term" value="F:FAD binding"/>
    <property type="evidence" value="ECO:0007669"/>
    <property type="project" value="InterPro"/>
</dbReference>
<evidence type="ECO:0000256" key="1">
    <source>
        <dbReference type="ARBA" id="ARBA00001974"/>
    </source>
</evidence>
<keyword evidence="4" id="KW-0274">FAD</keyword>
<protein>
    <submittedName>
        <fullName evidence="7">Deazaflavin-dependent oxidoreductase (Nitroreductase family)</fullName>
    </submittedName>
</protein>
<dbReference type="Proteomes" id="UP000521922">
    <property type="component" value="Unassembled WGS sequence"/>
</dbReference>
<dbReference type="PANTHER" id="PTHR42973">
    <property type="entry name" value="BINDING OXIDOREDUCTASE, PUTATIVE (AFU_ORTHOLOGUE AFUA_1G17690)-RELATED"/>
    <property type="match status" value="1"/>
</dbReference>
<evidence type="ECO:0000259" key="6">
    <source>
        <dbReference type="PROSITE" id="PS51387"/>
    </source>
</evidence>
<proteinExistence type="inferred from homology"/>
<dbReference type="PANTHER" id="PTHR42973:SF39">
    <property type="entry name" value="FAD-BINDING PCMH-TYPE DOMAIN-CONTAINING PROTEIN"/>
    <property type="match status" value="1"/>
</dbReference>
<keyword evidence="8" id="KW-1185">Reference proteome</keyword>
<name>A0A7Y9J0E6_9ACTN</name>
<dbReference type="Pfam" id="PF01565">
    <property type="entry name" value="FAD_binding_4"/>
    <property type="match status" value="1"/>
</dbReference>
<dbReference type="InterPro" id="IPR006094">
    <property type="entry name" value="Oxid_FAD_bind_N"/>
</dbReference>
<dbReference type="SUPFAM" id="SSF56176">
    <property type="entry name" value="FAD-binding/transporter-associated domain-like"/>
    <property type="match status" value="1"/>
</dbReference>
<dbReference type="EMBL" id="JACCBB010000001">
    <property type="protein sequence ID" value="NYD22194.1"/>
    <property type="molecule type" value="Genomic_DNA"/>
</dbReference>
<comment type="similarity">
    <text evidence="2">Belongs to the oxygen-dependent FAD-linked oxidoreductase family.</text>
</comment>
<feature type="domain" description="FAD-binding PCMH-type" evidence="6">
    <location>
        <begin position="209"/>
        <end position="377"/>
    </location>
</feature>
<sequence length="625" mass="64241">MTTAPLSRRFSTLAATAAPGSRAARLVAAVSRAHVGLYRATGGKVGGAMGPVEIALLITTTGRRSGEPRTSALACFRFPELPGLADVTVLVASNAGAPRDPAWFGNALAHPDVTLRRRDRTEELRARAATDAEHAVLWPLVVAAADTYATYQELTERRIPLLLLAPRPPRTAADDLHLLGELGKHLDGDVHLPGSPRHAELAAPWNVTVPVTPAAVVAVRSARDVAATVRTARSLGLKVAVQRTGHGASPVGRDTLLVHTAGLDGCSVDPAARTARVGAGTLWTDVLAAAAEHGLAAPCGSAPGVGVAGFLTGGGLGPLARTIGPSSDLVRAFDVVTGDGERRHVTAATEPDLFWGLRGGKSTLGIVTAVEFDLLPLAEVYGGALWFAAEDAGTALHAWARWCAGLPPQATTSVVLAQVPPLPGLPPALAGKSVLSVRFVWTADPAEGARLLEPLRALGPVLDTVAVLPCAAIGSVHADPTDPLPATERSGLLRELPAAAVDALLAVAGPRSGTPLTGVELRQLGGAVAAEPEHPSALCHRDAAFTVLTVGLALPGSPDAGAAGDAVLAALEDWSAPGALPNFAGGDDPARFARCYDEATRARLRDLGDRYDPHRVLVTGRVVRG</sequence>
<comment type="caution">
    <text evidence="7">The sequence shown here is derived from an EMBL/GenBank/DDBJ whole genome shotgun (WGS) entry which is preliminary data.</text>
</comment>
<dbReference type="PROSITE" id="PS51387">
    <property type="entry name" value="FAD_PCMH"/>
    <property type="match status" value="1"/>
</dbReference>
<dbReference type="NCBIfam" id="TIGR00026">
    <property type="entry name" value="hi_GC_TIGR00026"/>
    <property type="match status" value="1"/>
</dbReference>
<reference evidence="7 8" key="1">
    <citation type="submission" date="2020-07" db="EMBL/GenBank/DDBJ databases">
        <title>Sequencing the genomes of 1000 actinobacteria strains.</title>
        <authorList>
            <person name="Klenk H.-P."/>
        </authorList>
    </citation>
    <scope>NUCLEOTIDE SEQUENCE [LARGE SCALE GENOMIC DNA]</scope>
    <source>
        <strain evidence="7 8">DSM 7487</strain>
    </source>
</reference>
<dbReference type="InterPro" id="IPR016166">
    <property type="entry name" value="FAD-bd_PCMH"/>
</dbReference>
<organism evidence="7 8">
    <name type="scientific">Kineococcus aurantiacus</name>
    <dbReference type="NCBI Taxonomy" id="37633"/>
    <lineage>
        <taxon>Bacteria</taxon>
        <taxon>Bacillati</taxon>
        <taxon>Actinomycetota</taxon>
        <taxon>Actinomycetes</taxon>
        <taxon>Kineosporiales</taxon>
        <taxon>Kineosporiaceae</taxon>
        <taxon>Kineococcus</taxon>
    </lineage>
</organism>
<gene>
    <name evidence="7" type="ORF">BJ968_001734</name>
</gene>
<evidence type="ECO:0000256" key="5">
    <source>
        <dbReference type="ARBA" id="ARBA00023002"/>
    </source>
</evidence>
<dbReference type="InterPro" id="IPR004378">
    <property type="entry name" value="F420H2_quin_Rdtase"/>
</dbReference>
<dbReference type="Gene3D" id="3.30.465.10">
    <property type="match status" value="1"/>
</dbReference>
<evidence type="ECO:0000313" key="7">
    <source>
        <dbReference type="EMBL" id="NYD22194.1"/>
    </source>
</evidence>
<evidence type="ECO:0000313" key="8">
    <source>
        <dbReference type="Proteomes" id="UP000521922"/>
    </source>
</evidence>